<dbReference type="EMBL" id="JASBAN010000001">
    <property type="protein sequence ID" value="MDI2112079.1"/>
    <property type="molecule type" value="Genomic_DNA"/>
</dbReference>
<dbReference type="RefSeq" id="WP_281461752.1">
    <property type="nucleotide sequence ID" value="NZ_JASBAN010000001.1"/>
</dbReference>
<dbReference type="Pfam" id="PF11041">
    <property type="entry name" value="Phage_Wedge1"/>
    <property type="match status" value="1"/>
</dbReference>
<dbReference type="Proteomes" id="UP001431775">
    <property type="component" value="Unassembled WGS sequence"/>
</dbReference>
<sequence>MNDNTDQKECSVCNENRNDLRDQGPACLDYKATVIAQYSNSPTLLALLDAIDQKIKVCPFFDDFYRMVWNINTAEGFGLDIWGRIVGVSRKVSTFMGVFWGFNEESLLIARPYCDITGYDQSLYDPSVPLDKQSEQYQTAFGMFRDFQGQNNDGVNLIEEYSFDDKDFRKLILAKAYANISNYSISNINFLLMALLAEKECSQKCEKICDHNCVATCCEDYTYTRSIYIKDNLDMSLTIYLNWLPIKREVALIYNTALLSRPSGVEFYEVDIQVQRS</sequence>
<protein>
    <submittedName>
        <fullName evidence="1">DUF2612 domain-containing protein</fullName>
    </submittedName>
</protein>
<name>A0ABT6Q5L0_9PROT</name>
<organism evidence="1 2">
    <name type="scientific">Commensalibacter nepenthis</name>
    <dbReference type="NCBI Taxonomy" id="3043872"/>
    <lineage>
        <taxon>Bacteria</taxon>
        <taxon>Pseudomonadati</taxon>
        <taxon>Pseudomonadota</taxon>
        <taxon>Alphaproteobacteria</taxon>
        <taxon>Acetobacterales</taxon>
        <taxon>Acetobacteraceae</taxon>
    </lineage>
</organism>
<evidence type="ECO:0000313" key="2">
    <source>
        <dbReference type="Proteomes" id="UP001431775"/>
    </source>
</evidence>
<dbReference type="InterPro" id="IPR021283">
    <property type="entry name" value="Phage_Wedge1"/>
</dbReference>
<gene>
    <name evidence="1" type="ORF">QJV33_02045</name>
</gene>
<evidence type="ECO:0000313" key="1">
    <source>
        <dbReference type="EMBL" id="MDI2112079.1"/>
    </source>
</evidence>
<keyword evidence="2" id="KW-1185">Reference proteome</keyword>
<accession>A0ABT6Q5L0</accession>
<reference evidence="1" key="1">
    <citation type="submission" date="2023-05" db="EMBL/GenBank/DDBJ databases">
        <title>Whole genome sequence of Commensalibacter sp.</title>
        <authorList>
            <person name="Charoenyingcharoen P."/>
            <person name="Yukphan P."/>
        </authorList>
    </citation>
    <scope>NUCLEOTIDE SEQUENCE</scope>
    <source>
        <strain evidence="1">TBRC 10068</strain>
    </source>
</reference>
<comment type="caution">
    <text evidence="1">The sequence shown here is derived from an EMBL/GenBank/DDBJ whole genome shotgun (WGS) entry which is preliminary data.</text>
</comment>
<proteinExistence type="predicted"/>